<gene>
    <name evidence="1" type="ORF">g.58331</name>
</gene>
<protein>
    <submittedName>
        <fullName evidence="1">Uncharacterized protein</fullName>
    </submittedName>
</protein>
<feature type="non-terminal residue" evidence="1">
    <location>
        <position position="147"/>
    </location>
</feature>
<proteinExistence type="predicted"/>
<feature type="non-terminal residue" evidence="1">
    <location>
        <position position="1"/>
    </location>
</feature>
<dbReference type="AlphaFoldDB" id="A0A1B6HWE1"/>
<organism evidence="1">
    <name type="scientific">Homalodisca liturata</name>
    <dbReference type="NCBI Taxonomy" id="320908"/>
    <lineage>
        <taxon>Eukaryota</taxon>
        <taxon>Metazoa</taxon>
        <taxon>Ecdysozoa</taxon>
        <taxon>Arthropoda</taxon>
        <taxon>Hexapoda</taxon>
        <taxon>Insecta</taxon>
        <taxon>Pterygota</taxon>
        <taxon>Neoptera</taxon>
        <taxon>Paraneoptera</taxon>
        <taxon>Hemiptera</taxon>
        <taxon>Auchenorrhyncha</taxon>
        <taxon>Membracoidea</taxon>
        <taxon>Cicadellidae</taxon>
        <taxon>Cicadellinae</taxon>
        <taxon>Proconiini</taxon>
        <taxon>Homalodisca</taxon>
    </lineage>
</organism>
<sequence>IGVLHTSPMEMGVDIFAPQTDARLGHLVKYCLDLVSPLKLKGDFSVYLDTLAMDYDPNQFLRFADTYLKYHEQFLFRIQVPLIVQDLSRMDDIFVEKARGWSSEDDRNIIRLVLARGYDNFVLKDKPKEEVNQRVRRIISVLYHRKE</sequence>
<reference evidence="1" key="1">
    <citation type="submission" date="2015-11" db="EMBL/GenBank/DDBJ databases">
        <title>De novo transcriptome assembly of four potential Pierce s Disease insect vectors from Arizona vineyards.</title>
        <authorList>
            <person name="Tassone E.E."/>
        </authorList>
    </citation>
    <scope>NUCLEOTIDE SEQUENCE</scope>
</reference>
<evidence type="ECO:0000313" key="1">
    <source>
        <dbReference type="EMBL" id="JAS79002.1"/>
    </source>
</evidence>
<accession>A0A1B6HWE1</accession>
<dbReference type="EMBL" id="GECU01028704">
    <property type="protein sequence ID" value="JAS79002.1"/>
    <property type="molecule type" value="Transcribed_RNA"/>
</dbReference>
<name>A0A1B6HWE1_9HEMI</name>